<organism evidence="1 2">
    <name type="scientific">Pendulispora rubella</name>
    <dbReference type="NCBI Taxonomy" id="2741070"/>
    <lineage>
        <taxon>Bacteria</taxon>
        <taxon>Pseudomonadati</taxon>
        <taxon>Myxococcota</taxon>
        <taxon>Myxococcia</taxon>
        <taxon>Myxococcales</taxon>
        <taxon>Sorangiineae</taxon>
        <taxon>Pendulisporaceae</taxon>
        <taxon>Pendulispora</taxon>
    </lineage>
</organism>
<evidence type="ECO:0000313" key="2">
    <source>
        <dbReference type="Proteomes" id="UP001374803"/>
    </source>
</evidence>
<proteinExistence type="predicted"/>
<accession>A0ABZ2L0M1</accession>
<evidence type="ECO:0000313" key="1">
    <source>
        <dbReference type="EMBL" id="WXB02142.1"/>
    </source>
</evidence>
<sequence>MTASEMQMHCRGFRIATQEEMYGFQEVLVRALACAGRLQMLSATQPRLPAAGALKYVDWIEARDDGVYFLRSRISLRPPSEAERLESIVRQRWWASGAYRRQ</sequence>
<protein>
    <submittedName>
        <fullName evidence="1">Uncharacterized protein</fullName>
    </submittedName>
</protein>
<dbReference type="RefSeq" id="WP_394831769.1">
    <property type="nucleotide sequence ID" value="NZ_CP089929.1"/>
</dbReference>
<dbReference type="EMBL" id="CP089983">
    <property type="protein sequence ID" value="WXB02142.1"/>
    <property type="molecule type" value="Genomic_DNA"/>
</dbReference>
<dbReference type="Proteomes" id="UP001374803">
    <property type="component" value="Chromosome"/>
</dbReference>
<reference evidence="1" key="1">
    <citation type="submission" date="2021-12" db="EMBL/GenBank/DDBJ databases">
        <title>Discovery of the Pendulisporaceae a myxobacterial family with distinct sporulation behavior and unique specialized metabolism.</title>
        <authorList>
            <person name="Garcia R."/>
            <person name="Popoff A."/>
            <person name="Bader C.D."/>
            <person name="Loehr J."/>
            <person name="Walesch S."/>
            <person name="Walt C."/>
            <person name="Boldt J."/>
            <person name="Bunk B."/>
            <person name="Haeckl F.J.F.P.J."/>
            <person name="Gunesch A.P."/>
            <person name="Birkelbach J."/>
            <person name="Nuebel U."/>
            <person name="Pietschmann T."/>
            <person name="Bach T."/>
            <person name="Mueller R."/>
        </authorList>
    </citation>
    <scope>NUCLEOTIDE SEQUENCE</scope>
    <source>
        <strain evidence="1">MSr11367</strain>
    </source>
</reference>
<gene>
    <name evidence="1" type="ORF">LVJ94_35160</name>
</gene>
<keyword evidence="2" id="KW-1185">Reference proteome</keyword>
<name>A0ABZ2L0M1_9BACT</name>